<dbReference type="GO" id="GO:0008745">
    <property type="term" value="F:N-acetylmuramoyl-L-alanine amidase activity"/>
    <property type="evidence" value="ECO:0007669"/>
    <property type="project" value="InterPro"/>
</dbReference>
<dbReference type="SUPFAM" id="SSF53187">
    <property type="entry name" value="Zn-dependent exopeptidases"/>
    <property type="match status" value="1"/>
</dbReference>
<evidence type="ECO:0000256" key="3">
    <source>
        <dbReference type="SAM" id="Phobius"/>
    </source>
</evidence>
<dbReference type="OrthoDB" id="9772024at2"/>
<keyword evidence="1" id="KW-0378">Hydrolase</keyword>
<dbReference type="GO" id="GO:0009253">
    <property type="term" value="P:peptidoglycan catabolic process"/>
    <property type="evidence" value="ECO:0007669"/>
    <property type="project" value="InterPro"/>
</dbReference>
<dbReference type="SMART" id="SM00646">
    <property type="entry name" value="Ami_3"/>
    <property type="match status" value="1"/>
</dbReference>
<dbReference type="PANTHER" id="PTHR30404:SF0">
    <property type="entry name" value="N-ACETYLMURAMOYL-L-ALANINE AMIDASE AMIC"/>
    <property type="match status" value="1"/>
</dbReference>
<dbReference type="AlphaFoldDB" id="A0A0J8DC73"/>
<feature type="domain" description="MurNAc-LAA" evidence="4">
    <location>
        <begin position="461"/>
        <end position="572"/>
    </location>
</feature>
<dbReference type="RefSeq" id="WP_053083288.1">
    <property type="nucleotide sequence ID" value="NZ_LFVU01000026.1"/>
</dbReference>
<dbReference type="PATRIC" id="fig|1121307.3.peg.1481"/>
<dbReference type="PANTHER" id="PTHR30404">
    <property type="entry name" value="N-ACETYLMURAMOYL-L-ALANINE AMIDASE"/>
    <property type="match status" value="1"/>
</dbReference>
<dbReference type="EMBL" id="LFVU01000026">
    <property type="protein sequence ID" value="KMT21858.1"/>
    <property type="molecule type" value="Genomic_DNA"/>
</dbReference>
<dbReference type="InterPro" id="IPR050695">
    <property type="entry name" value="N-acetylmuramoyl_amidase_3"/>
</dbReference>
<dbReference type="InterPro" id="IPR002508">
    <property type="entry name" value="MurNAc-LAA_cat"/>
</dbReference>
<feature type="region of interest" description="Disordered" evidence="2">
    <location>
        <begin position="391"/>
        <end position="412"/>
    </location>
</feature>
<organism evidence="5 6">
    <name type="scientific">Clostridium cylindrosporum DSM 605</name>
    <dbReference type="NCBI Taxonomy" id="1121307"/>
    <lineage>
        <taxon>Bacteria</taxon>
        <taxon>Bacillati</taxon>
        <taxon>Bacillota</taxon>
        <taxon>Clostridia</taxon>
        <taxon>Eubacteriales</taxon>
        <taxon>Clostridiaceae</taxon>
        <taxon>Clostridium</taxon>
    </lineage>
</organism>
<feature type="transmembrane region" description="Helical" evidence="3">
    <location>
        <begin position="32"/>
        <end position="50"/>
    </location>
</feature>
<protein>
    <submittedName>
        <fullName evidence="5">N-acetylmuramoyl-L-alanine amidase</fullName>
    </submittedName>
</protein>
<name>A0A0J8DC73_CLOCY</name>
<comment type="caution">
    <text evidence="5">The sequence shown here is derived from an EMBL/GenBank/DDBJ whole genome shotgun (WGS) entry which is preliminary data.</text>
</comment>
<sequence>MDFYGIMYISLNIICKFKLKGVCKIKRVRTKIIIPFVLLFTFVLNVLGLVNPAQDVHAASYPKITGAQIVDKSPRVGLYPTLKLTSKGYSSVQYSVYKYIPAKKTWQNVSGGYTKAVSGTKPYSIKLKTPLHQGDNIFSVWVKRAGKKPLNKGGYDSALSYKVKVADNNFIPKVTSVSIDKKEIKLGQIPSVTVKSSGNVKVQYKVLLYSESKEVFEDVSNGYTKGTEPSKPTTIKTTSPLKPGKNTFRVWIKKDGLPPMTSSGYDSSTNYIVDVPVDKNASKILDVKAEGDKFTIGSKAKISIKGESGDGSNISYKAFLYSKNKDKWIDASNYINDIKSGEVTTLELNTPLEEGKNKVLIWSKRSSVKNDVYEDFKKLEINATKPEPVKKKIVIDPGHGGKDPGSLSSSGTNERDIVLSVALKLGPILESNGYEILYTRDDNENVNWNSLNKNESLRYRANLANTNGADIFVSIHCNSTDGVPGSGTETFYSTKKSSKDKELATLIQKELVKSIGLRDRGAKPNDLAVLDNTTMPAALVELAFINNPNEEAKLKDEDFQLKAANGIANGIIKFFSK</sequence>
<dbReference type="GO" id="GO:0030288">
    <property type="term" value="C:outer membrane-bounded periplasmic space"/>
    <property type="evidence" value="ECO:0007669"/>
    <property type="project" value="TreeGrafter"/>
</dbReference>
<evidence type="ECO:0000313" key="5">
    <source>
        <dbReference type="EMBL" id="KMT21858.1"/>
    </source>
</evidence>
<proteinExistence type="predicted"/>
<reference evidence="5 6" key="1">
    <citation type="submission" date="2015-06" db="EMBL/GenBank/DDBJ databases">
        <title>Draft genome sequence of the purine-degrading Clostridium cylindrosporum HC-1 (DSM 605).</title>
        <authorList>
            <person name="Poehlein A."/>
            <person name="Schiel-Bengelsdorf B."/>
            <person name="Bengelsdorf F."/>
            <person name="Daniel R."/>
            <person name="Duerre P."/>
        </authorList>
    </citation>
    <scope>NUCLEOTIDE SEQUENCE [LARGE SCALE GENOMIC DNA]</scope>
    <source>
        <strain evidence="5 6">DSM 605</strain>
    </source>
</reference>
<evidence type="ECO:0000313" key="6">
    <source>
        <dbReference type="Proteomes" id="UP000036756"/>
    </source>
</evidence>
<dbReference type="CDD" id="cd02696">
    <property type="entry name" value="MurNAc-LAA"/>
    <property type="match status" value="1"/>
</dbReference>
<feature type="compositionally biased region" description="Basic and acidic residues" evidence="2">
    <location>
        <begin position="391"/>
        <end position="402"/>
    </location>
</feature>
<dbReference type="Gene3D" id="3.40.630.40">
    <property type="entry name" value="Zn-dependent exopeptidases"/>
    <property type="match status" value="1"/>
</dbReference>
<keyword evidence="3" id="KW-0472">Membrane</keyword>
<gene>
    <name evidence="5" type="ORF">CLCY_3c01290</name>
</gene>
<keyword evidence="6" id="KW-1185">Reference proteome</keyword>
<evidence type="ECO:0000256" key="2">
    <source>
        <dbReference type="SAM" id="MobiDB-lite"/>
    </source>
</evidence>
<keyword evidence="3" id="KW-1133">Transmembrane helix</keyword>
<dbReference type="Pfam" id="PF01520">
    <property type="entry name" value="Amidase_3"/>
    <property type="match status" value="1"/>
</dbReference>
<dbReference type="STRING" id="1121307.CLCY_3c01290"/>
<accession>A0A0J8DC73</accession>
<dbReference type="Proteomes" id="UP000036756">
    <property type="component" value="Unassembled WGS sequence"/>
</dbReference>
<evidence type="ECO:0000256" key="1">
    <source>
        <dbReference type="ARBA" id="ARBA00022801"/>
    </source>
</evidence>
<keyword evidence="3" id="KW-0812">Transmembrane</keyword>
<evidence type="ECO:0000259" key="4">
    <source>
        <dbReference type="SMART" id="SM00646"/>
    </source>
</evidence>